<dbReference type="EMBL" id="DVMU01000173">
    <property type="protein sequence ID" value="HIU34411.1"/>
    <property type="molecule type" value="Genomic_DNA"/>
</dbReference>
<comment type="cofactor">
    <cofactor evidence="7">
        <name>Zn(2+)</name>
        <dbReference type="ChEBI" id="CHEBI:29105"/>
    </cofactor>
    <text evidence="7">Binds 1 zinc ion per subunit.</text>
</comment>
<dbReference type="InterPro" id="IPR002481">
    <property type="entry name" value="FUR"/>
</dbReference>
<keyword evidence="7" id="KW-0479">Metal-binding</keyword>
<protein>
    <submittedName>
        <fullName evidence="9">Transcriptional repressor</fullName>
    </submittedName>
</protein>
<evidence type="ECO:0000256" key="8">
    <source>
        <dbReference type="PIRSR" id="PIRSR602481-2"/>
    </source>
</evidence>
<dbReference type="GO" id="GO:0045892">
    <property type="term" value="P:negative regulation of DNA-templated transcription"/>
    <property type="evidence" value="ECO:0007669"/>
    <property type="project" value="TreeGrafter"/>
</dbReference>
<dbReference type="Gene3D" id="3.30.1490.190">
    <property type="match status" value="1"/>
</dbReference>
<evidence type="ECO:0000256" key="1">
    <source>
        <dbReference type="ARBA" id="ARBA00007957"/>
    </source>
</evidence>
<keyword evidence="6" id="KW-0804">Transcription</keyword>
<evidence type="ECO:0000256" key="3">
    <source>
        <dbReference type="ARBA" id="ARBA00022833"/>
    </source>
</evidence>
<dbReference type="InterPro" id="IPR036388">
    <property type="entry name" value="WH-like_DNA-bd_sf"/>
</dbReference>
<feature type="binding site" evidence="7">
    <location>
        <position position="113"/>
    </location>
    <ligand>
        <name>Zn(2+)</name>
        <dbReference type="ChEBI" id="CHEBI:29105"/>
    </ligand>
</feature>
<evidence type="ECO:0000256" key="6">
    <source>
        <dbReference type="ARBA" id="ARBA00023163"/>
    </source>
</evidence>
<dbReference type="GO" id="GO:1900376">
    <property type="term" value="P:regulation of secondary metabolite biosynthetic process"/>
    <property type="evidence" value="ECO:0007669"/>
    <property type="project" value="TreeGrafter"/>
</dbReference>
<reference evidence="9" key="1">
    <citation type="submission" date="2020-10" db="EMBL/GenBank/DDBJ databases">
        <authorList>
            <person name="Gilroy R."/>
        </authorList>
    </citation>
    <scope>NUCLEOTIDE SEQUENCE</scope>
    <source>
        <strain evidence="9">ChiHcec3-11533</strain>
    </source>
</reference>
<keyword evidence="5" id="KW-0238">DNA-binding</keyword>
<dbReference type="InterPro" id="IPR043135">
    <property type="entry name" value="Fur_C"/>
</dbReference>
<comment type="cofactor">
    <cofactor evidence="8">
        <name>Mn(2+)</name>
        <dbReference type="ChEBI" id="CHEBI:29035"/>
    </cofactor>
    <cofactor evidence="8">
        <name>Fe(2+)</name>
        <dbReference type="ChEBI" id="CHEBI:29033"/>
    </cofactor>
    <text evidence="8">Binds 1 Mn(2+) or Fe(2+) ion per subunit.</text>
</comment>
<feature type="binding site" evidence="7">
    <location>
        <position position="76"/>
    </location>
    <ligand>
        <name>Zn(2+)</name>
        <dbReference type="ChEBI" id="CHEBI:29105"/>
    </ligand>
</feature>
<feature type="binding site" evidence="8">
    <location>
        <position position="72"/>
    </location>
    <ligand>
        <name>Fe cation</name>
        <dbReference type="ChEBI" id="CHEBI:24875"/>
    </ligand>
</feature>
<comment type="similarity">
    <text evidence="1">Belongs to the Fur family.</text>
</comment>
<dbReference type="InterPro" id="IPR036390">
    <property type="entry name" value="WH_DNA-bd_sf"/>
</dbReference>
<evidence type="ECO:0000256" key="2">
    <source>
        <dbReference type="ARBA" id="ARBA00022491"/>
    </source>
</evidence>
<dbReference type="Proteomes" id="UP000824072">
    <property type="component" value="Unassembled WGS sequence"/>
</dbReference>
<keyword evidence="4" id="KW-0805">Transcription regulation</keyword>
<dbReference type="Gene3D" id="1.10.10.10">
    <property type="entry name" value="Winged helix-like DNA-binding domain superfamily/Winged helix DNA-binding domain"/>
    <property type="match status" value="1"/>
</dbReference>
<dbReference type="PANTHER" id="PTHR33202:SF7">
    <property type="entry name" value="FERRIC UPTAKE REGULATION PROTEIN"/>
    <property type="match status" value="1"/>
</dbReference>
<dbReference type="GO" id="GO:0000976">
    <property type="term" value="F:transcription cis-regulatory region binding"/>
    <property type="evidence" value="ECO:0007669"/>
    <property type="project" value="TreeGrafter"/>
</dbReference>
<dbReference type="SUPFAM" id="SSF46785">
    <property type="entry name" value="Winged helix' DNA-binding domain"/>
    <property type="match status" value="1"/>
</dbReference>
<feature type="binding site" evidence="7">
    <location>
        <position position="79"/>
    </location>
    <ligand>
        <name>Zn(2+)</name>
        <dbReference type="ChEBI" id="CHEBI:29105"/>
    </ligand>
</feature>
<name>A0A9D1ID37_9FIRM</name>
<reference evidence="9" key="2">
    <citation type="journal article" date="2021" name="PeerJ">
        <title>Extensive microbial diversity within the chicken gut microbiome revealed by metagenomics and culture.</title>
        <authorList>
            <person name="Gilroy R."/>
            <person name="Ravi A."/>
            <person name="Getino M."/>
            <person name="Pursley I."/>
            <person name="Horton D.L."/>
            <person name="Alikhan N.F."/>
            <person name="Baker D."/>
            <person name="Gharbi K."/>
            <person name="Hall N."/>
            <person name="Watson M."/>
            <person name="Adriaenssens E.M."/>
            <person name="Foster-Nyarko E."/>
            <person name="Jarju S."/>
            <person name="Secka A."/>
            <person name="Antonio M."/>
            <person name="Oren A."/>
            <person name="Chaudhuri R.R."/>
            <person name="La Ragione R."/>
            <person name="Hildebrand F."/>
            <person name="Pallen M.J."/>
        </authorList>
    </citation>
    <scope>NUCLEOTIDE SEQUENCE</scope>
    <source>
        <strain evidence="9">ChiHcec3-11533</strain>
    </source>
</reference>
<keyword evidence="2" id="KW-0678">Repressor</keyword>
<evidence type="ECO:0000256" key="4">
    <source>
        <dbReference type="ARBA" id="ARBA00023015"/>
    </source>
</evidence>
<dbReference type="GO" id="GO:0003700">
    <property type="term" value="F:DNA-binding transcription factor activity"/>
    <property type="evidence" value="ECO:0007669"/>
    <property type="project" value="InterPro"/>
</dbReference>
<gene>
    <name evidence="9" type="ORF">IAB02_07590</name>
</gene>
<sequence length="127" mass="15077">MTKYETKIFEIVASSRNHMTAEQVFRELQKTYPTVVLATVYNNLNKLWAAGRIRKVSQEGMPDRYDRMERHDHLVCRKCGKLMDVNLADLTEQIQRQIDIPILAYDLKLIYLCEECREKLEKERKTP</sequence>
<evidence type="ECO:0000313" key="9">
    <source>
        <dbReference type="EMBL" id="HIU34411.1"/>
    </source>
</evidence>
<accession>A0A9D1ID37</accession>
<evidence type="ECO:0000256" key="7">
    <source>
        <dbReference type="PIRSR" id="PIRSR602481-1"/>
    </source>
</evidence>
<feature type="binding site" evidence="7">
    <location>
        <position position="116"/>
    </location>
    <ligand>
        <name>Zn(2+)</name>
        <dbReference type="ChEBI" id="CHEBI:29105"/>
    </ligand>
</feature>
<dbReference type="PANTHER" id="PTHR33202">
    <property type="entry name" value="ZINC UPTAKE REGULATION PROTEIN"/>
    <property type="match status" value="1"/>
</dbReference>
<organism evidence="9 10">
    <name type="scientific">Candidatus Pullichristensenella excrementigallinarum</name>
    <dbReference type="NCBI Taxonomy" id="2840907"/>
    <lineage>
        <taxon>Bacteria</taxon>
        <taxon>Bacillati</taxon>
        <taxon>Bacillota</taxon>
        <taxon>Clostridia</taxon>
        <taxon>Candidatus Pullichristensenella</taxon>
    </lineage>
</organism>
<dbReference type="CDD" id="cd07153">
    <property type="entry name" value="Fur_like"/>
    <property type="match status" value="1"/>
</dbReference>
<evidence type="ECO:0000313" key="10">
    <source>
        <dbReference type="Proteomes" id="UP000824072"/>
    </source>
</evidence>
<keyword evidence="3 7" id="KW-0862">Zinc</keyword>
<keyword evidence="8" id="KW-0408">Iron</keyword>
<evidence type="ECO:0000256" key="5">
    <source>
        <dbReference type="ARBA" id="ARBA00023125"/>
    </source>
</evidence>
<comment type="caution">
    <text evidence="9">The sequence shown here is derived from an EMBL/GenBank/DDBJ whole genome shotgun (WGS) entry which is preliminary data.</text>
</comment>
<dbReference type="AlphaFoldDB" id="A0A9D1ID37"/>
<dbReference type="GO" id="GO:0008270">
    <property type="term" value="F:zinc ion binding"/>
    <property type="evidence" value="ECO:0007669"/>
    <property type="project" value="TreeGrafter"/>
</dbReference>
<dbReference type="Pfam" id="PF01475">
    <property type="entry name" value="FUR"/>
    <property type="match status" value="1"/>
</dbReference>
<proteinExistence type="inferred from homology"/>